<dbReference type="Pfam" id="PF17761">
    <property type="entry name" value="DUF1016_N"/>
    <property type="match status" value="1"/>
</dbReference>
<name>A0A1Y1QGJ0_9GAMM</name>
<organism evidence="3 4">
    <name type="scientific">Thiothrix lacustris</name>
    <dbReference type="NCBI Taxonomy" id="525917"/>
    <lineage>
        <taxon>Bacteria</taxon>
        <taxon>Pseudomonadati</taxon>
        <taxon>Pseudomonadota</taxon>
        <taxon>Gammaproteobacteria</taxon>
        <taxon>Thiotrichales</taxon>
        <taxon>Thiotrichaceae</taxon>
        <taxon>Thiothrix</taxon>
    </lineage>
</organism>
<dbReference type="InterPro" id="IPR009362">
    <property type="entry name" value="YhcG_C"/>
</dbReference>
<feature type="domain" description="YhcG N-terminal" evidence="2">
    <location>
        <begin position="15"/>
        <end position="151"/>
    </location>
</feature>
<proteinExistence type="predicted"/>
<evidence type="ECO:0000313" key="3">
    <source>
        <dbReference type="EMBL" id="OQX04741.1"/>
    </source>
</evidence>
<evidence type="ECO:0000313" key="4">
    <source>
        <dbReference type="Proteomes" id="UP000192491"/>
    </source>
</evidence>
<protein>
    <recommendedName>
        <fullName evidence="5">DUF1016 domain-containing protein</fullName>
    </recommendedName>
</protein>
<gene>
    <name evidence="3" type="ORF">BWK73_35370</name>
</gene>
<comment type="caution">
    <text evidence="3">The sequence shown here is derived from an EMBL/GenBank/DDBJ whole genome shotgun (WGS) entry which is preliminary data.</text>
</comment>
<dbReference type="Gene3D" id="3.40.1350.10">
    <property type="match status" value="1"/>
</dbReference>
<reference evidence="3 4" key="1">
    <citation type="submission" date="2017-01" db="EMBL/GenBank/DDBJ databases">
        <title>Novel large sulfur bacteria in the metagenomes of groundwater-fed chemosynthetic microbial mats in the Lake Huron basin.</title>
        <authorList>
            <person name="Sharrar A.M."/>
            <person name="Flood B.E."/>
            <person name="Bailey J.V."/>
            <person name="Jones D.S."/>
            <person name="Biddanda B."/>
            <person name="Ruberg S.A."/>
            <person name="Marcus D.N."/>
            <person name="Dick G.J."/>
        </authorList>
    </citation>
    <scope>NUCLEOTIDE SEQUENCE [LARGE SCALE GENOMIC DNA]</scope>
    <source>
        <strain evidence="3">A8</strain>
    </source>
</reference>
<dbReference type="AlphaFoldDB" id="A0A1Y1QGJ0"/>
<dbReference type="STRING" id="1123401.GCA_000621325_03519"/>
<dbReference type="GO" id="GO:0003676">
    <property type="term" value="F:nucleic acid binding"/>
    <property type="evidence" value="ECO:0007669"/>
    <property type="project" value="InterPro"/>
</dbReference>
<sequence>MSELFNTEYQTWLGELKAQILTAQQRAALAVNQELLKLYWQIGNDILQRQQQQGWGTKVIDQLAQDLRQAFPELKGFSARNLKYMRAFAEAWGEPEFVQQPVAQLPWSHHLVLLTKLKDSAKRLTYAELSQQYGWSRNVLVHQIESRLLERQGSAATNFAYTLPAPQSELAQQTLKDPYIFDFLSLGTEARERDIEQALTQHISQFLIELGAGFAFVGKQVHLEIGGQDFYLDLLFYHLKLRCYLVIELKAGDFKPEHTGQLSFYLSAVDDHFKTEHDAPSIGLLLCKNRNKIIAEYALRDNSKPIGIAEYQLAQALPPDLEDKLPSIERIEQELQNDWLNKENPA</sequence>
<accession>A0A1Y1QGJ0</accession>
<dbReference type="InterPro" id="IPR011856">
    <property type="entry name" value="tRNA_endonuc-like_dom_sf"/>
</dbReference>
<dbReference type="Pfam" id="PF06250">
    <property type="entry name" value="YhcG_C"/>
    <property type="match status" value="1"/>
</dbReference>
<dbReference type="PANTHER" id="PTHR30547:SF0">
    <property type="entry name" value="BLR8175 PROTEIN"/>
    <property type="match status" value="1"/>
</dbReference>
<evidence type="ECO:0000259" key="1">
    <source>
        <dbReference type="Pfam" id="PF06250"/>
    </source>
</evidence>
<dbReference type="Proteomes" id="UP000192491">
    <property type="component" value="Unassembled WGS sequence"/>
</dbReference>
<evidence type="ECO:0000259" key="2">
    <source>
        <dbReference type="Pfam" id="PF17761"/>
    </source>
</evidence>
<evidence type="ECO:0008006" key="5">
    <source>
        <dbReference type="Google" id="ProtNLM"/>
    </source>
</evidence>
<feature type="domain" description="YhcG PDDEXK nuclease" evidence="1">
    <location>
        <begin position="172"/>
        <end position="326"/>
    </location>
</feature>
<dbReference type="InterPro" id="IPR041527">
    <property type="entry name" value="YhcG_N"/>
</dbReference>
<dbReference type="InterPro" id="IPR053148">
    <property type="entry name" value="PD-DEXK-like_domain"/>
</dbReference>
<dbReference type="PANTHER" id="PTHR30547">
    <property type="entry name" value="UNCHARACTERIZED PROTEIN YHCG-RELATED"/>
    <property type="match status" value="1"/>
</dbReference>
<dbReference type="EMBL" id="MTEJ01000322">
    <property type="protein sequence ID" value="OQX04741.1"/>
    <property type="molecule type" value="Genomic_DNA"/>
</dbReference>